<evidence type="ECO:0000256" key="1">
    <source>
        <dbReference type="ARBA" id="ARBA00023015"/>
    </source>
</evidence>
<keyword evidence="3" id="KW-0804">Transcription</keyword>
<comment type="caution">
    <text evidence="5">The sequence shown here is derived from an EMBL/GenBank/DDBJ whole genome shotgun (WGS) entry which is preliminary data.</text>
</comment>
<dbReference type="InterPro" id="IPR036390">
    <property type="entry name" value="WH_DNA-bd_sf"/>
</dbReference>
<dbReference type="PROSITE" id="PS50949">
    <property type="entry name" value="HTH_GNTR"/>
    <property type="match status" value="1"/>
</dbReference>
<dbReference type="EMBL" id="JAFLWW010000007">
    <property type="protein sequence ID" value="MBT1158622.1"/>
    <property type="molecule type" value="Genomic_DNA"/>
</dbReference>
<evidence type="ECO:0000259" key="4">
    <source>
        <dbReference type="PROSITE" id="PS50949"/>
    </source>
</evidence>
<keyword evidence="6" id="KW-1185">Reference proteome</keyword>
<reference evidence="5" key="1">
    <citation type="journal article" date="2021" name="Microorganisms">
        <title>Phylogenomic Reconstruction and Metabolic Potential of the Genus Aminobacter.</title>
        <authorList>
            <person name="Artuso I."/>
            <person name="Turrini P."/>
            <person name="Pirolo M."/>
            <person name="Lugli G.A."/>
            <person name="Ventura M."/>
            <person name="Visca P."/>
        </authorList>
    </citation>
    <scope>NUCLEOTIDE SEQUENCE</scope>
    <source>
        <strain evidence="5">LMG 26462</strain>
    </source>
</reference>
<dbReference type="Proteomes" id="UP001138921">
    <property type="component" value="Unassembled WGS sequence"/>
</dbReference>
<dbReference type="PANTHER" id="PTHR43537">
    <property type="entry name" value="TRANSCRIPTIONAL REGULATOR, GNTR FAMILY"/>
    <property type="match status" value="1"/>
</dbReference>
<dbReference type="SMART" id="SM00895">
    <property type="entry name" value="FCD"/>
    <property type="match status" value="1"/>
</dbReference>
<evidence type="ECO:0000256" key="3">
    <source>
        <dbReference type="ARBA" id="ARBA00023163"/>
    </source>
</evidence>
<dbReference type="Pfam" id="PF07729">
    <property type="entry name" value="FCD"/>
    <property type="match status" value="1"/>
</dbReference>
<proteinExistence type="predicted"/>
<accession>A0A9X1AF09</accession>
<gene>
    <name evidence="5" type="ORF">J1C56_23885</name>
</gene>
<dbReference type="GO" id="GO:0003700">
    <property type="term" value="F:DNA-binding transcription factor activity"/>
    <property type="evidence" value="ECO:0007669"/>
    <property type="project" value="InterPro"/>
</dbReference>
<sequence length="239" mass="26558">MNARSQSVLTPFEGMGTVSKLSLPDQVYASLREELMSGRFAPGQRVPLRAIATAMGTSTMPVREAVNRLVATGALELLPNRRVSVPTLSEDRYRDLTKAKVLIESAAAEASVPFLTNEILERLRSLHVQMCEVASLPHNVANVQEYLKLNKDFHFTIYSISDSSALMNVIESLWLQVGPYFNLLHSETTGWRGNDRHKEILRALVARDPLWVRVSVRADLKGAADYILDNGLLSQQLVG</sequence>
<protein>
    <submittedName>
        <fullName evidence="5">GntR family transcriptional regulator</fullName>
    </submittedName>
</protein>
<evidence type="ECO:0000313" key="6">
    <source>
        <dbReference type="Proteomes" id="UP001138921"/>
    </source>
</evidence>
<dbReference type="AlphaFoldDB" id="A0A9X1AF09"/>
<dbReference type="InterPro" id="IPR011711">
    <property type="entry name" value="GntR_C"/>
</dbReference>
<dbReference type="Pfam" id="PF00392">
    <property type="entry name" value="GntR"/>
    <property type="match status" value="1"/>
</dbReference>
<keyword evidence="1" id="KW-0805">Transcription regulation</keyword>
<evidence type="ECO:0000256" key="2">
    <source>
        <dbReference type="ARBA" id="ARBA00023125"/>
    </source>
</evidence>
<dbReference type="SUPFAM" id="SSF48008">
    <property type="entry name" value="GntR ligand-binding domain-like"/>
    <property type="match status" value="1"/>
</dbReference>
<dbReference type="SMART" id="SM00345">
    <property type="entry name" value="HTH_GNTR"/>
    <property type="match status" value="1"/>
</dbReference>
<organism evidence="5 6">
    <name type="scientific">Aminobacter anthyllidis</name>
    <dbReference type="NCBI Taxonomy" id="1035067"/>
    <lineage>
        <taxon>Bacteria</taxon>
        <taxon>Pseudomonadati</taxon>
        <taxon>Pseudomonadota</taxon>
        <taxon>Alphaproteobacteria</taxon>
        <taxon>Hyphomicrobiales</taxon>
        <taxon>Phyllobacteriaceae</taxon>
        <taxon>Aminobacter</taxon>
    </lineage>
</organism>
<dbReference type="RefSeq" id="WP_214392493.1">
    <property type="nucleotide sequence ID" value="NZ_JAFLWW010000007.1"/>
</dbReference>
<reference evidence="5" key="2">
    <citation type="submission" date="2021-03" db="EMBL/GenBank/DDBJ databases">
        <authorList>
            <person name="Artuso I."/>
            <person name="Turrini P."/>
            <person name="Pirolo M."/>
            <person name="Lugli G.A."/>
            <person name="Ventura M."/>
            <person name="Visca P."/>
        </authorList>
    </citation>
    <scope>NUCLEOTIDE SEQUENCE</scope>
    <source>
        <strain evidence="5">LMG 26462</strain>
    </source>
</reference>
<dbReference type="Gene3D" id="1.20.120.530">
    <property type="entry name" value="GntR ligand-binding domain-like"/>
    <property type="match status" value="1"/>
</dbReference>
<dbReference type="PANTHER" id="PTHR43537:SF39">
    <property type="entry name" value="HTH-TYPE TRANSCRIPTIONAL REGULATOR MCBR"/>
    <property type="match status" value="1"/>
</dbReference>
<dbReference type="CDD" id="cd07377">
    <property type="entry name" value="WHTH_GntR"/>
    <property type="match status" value="1"/>
</dbReference>
<dbReference type="GO" id="GO:0003677">
    <property type="term" value="F:DNA binding"/>
    <property type="evidence" value="ECO:0007669"/>
    <property type="project" value="UniProtKB-KW"/>
</dbReference>
<feature type="domain" description="HTH gntR-type" evidence="4">
    <location>
        <begin position="21"/>
        <end position="88"/>
    </location>
</feature>
<dbReference type="SUPFAM" id="SSF46785">
    <property type="entry name" value="Winged helix' DNA-binding domain"/>
    <property type="match status" value="1"/>
</dbReference>
<keyword evidence="2" id="KW-0238">DNA-binding</keyword>
<dbReference type="InterPro" id="IPR008920">
    <property type="entry name" value="TF_FadR/GntR_C"/>
</dbReference>
<name>A0A9X1AF09_9HYPH</name>
<dbReference type="Gene3D" id="1.10.10.10">
    <property type="entry name" value="Winged helix-like DNA-binding domain superfamily/Winged helix DNA-binding domain"/>
    <property type="match status" value="1"/>
</dbReference>
<dbReference type="InterPro" id="IPR036388">
    <property type="entry name" value="WH-like_DNA-bd_sf"/>
</dbReference>
<dbReference type="InterPro" id="IPR000524">
    <property type="entry name" value="Tscrpt_reg_HTH_GntR"/>
</dbReference>
<evidence type="ECO:0000313" key="5">
    <source>
        <dbReference type="EMBL" id="MBT1158622.1"/>
    </source>
</evidence>